<organism evidence="1">
    <name type="scientific">Anopheles darlingi</name>
    <name type="common">Mosquito</name>
    <dbReference type="NCBI Taxonomy" id="43151"/>
    <lineage>
        <taxon>Eukaryota</taxon>
        <taxon>Metazoa</taxon>
        <taxon>Ecdysozoa</taxon>
        <taxon>Arthropoda</taxon>
        <taxon>Hexapoda</taxon>
        <taxon>Insecta</taxon>
        <taxon>Pterygota</taxon>
        <taxon>Neoptera</taxon>
        <taxon>Endopterygota</taxon>
        <taxon>Diptera</taxon>
        <taxon>Nematocera</taxon>
        <taxon>Culicoidea</taxon>
        <taxon>Culicidae</taxon>
        <taxon>Anophelinae</taxon>
        <taxon>Anopheles</taxon>
    </lineage>
</organism>
<proteinExistence type="predicted"/>
<name>A0A2M4DHZ0_ANODA</name>
<dbReference type="AlphaFoldDB" id="A0A2M4DHZ0"/>
<sequence>MSVRFCTLFWPATYTRHASCLKTCKWTSVLLVETIENRNNEICLPANNHLVYLCATVYHFGALIVEGALGRTSCTRSYDHRPYDYRVDSYGSKTINNNNNTLTILGQ</sequence>
<dbReference type="EMBL" id="GGFL01012975">
    <property type="protein sequence ID" value="MBW77153.1"/>
    <property type="molecule type" value="Transcribed_RNA"/>
</dbReference>
<protein>
    <submittedName>
        <fullName evidence="1">Putative secreted protein</fullName>
    </submittedName>
</protein>
<evidence type="ECO:0000313" key="1">
    <source>
        <dbReference type="EMBL" id="MBW77153.1"/>
    </source>
</evidence>
<reference evidence="1" key="1">
    <citation type="submission" date="2018-01" db="EMBL/GenBank/DDBJ databases">
        <title>An insight into the sialome of Amazonian anophelines.</title>
        <authorList>
            <person name="Ribeiro J.M."/>
            <person name="Scarpassa V."/>
            <person name="Calvo E."/>
        </authorList>
    </citation>
    <scope>NUCLEOTIDE SEQUENCE</scope>
</reference>
<accession>A0A2M4DHZ0</accession>